<name>A0ABV6BA40_9GAMM</name>
<evidence type="ECO:0000313" key="2">
    <source>
        <dbReference type="EMBL" id="MFC0047744.1"/>
    </source>
</evidence>
<protein>
    <recommendedName>
        <fullName evidence="4">VCBS repeat-containing protein</fullName>
    </recommendedName>
</protein>
<feature type="region of interest" description="Disordered" evidence="1">
    <location>
        <begin position="28"/>
        <end position="67"/>
    </location>
</feature>
<reference evidence="2 3" key="1">
    <citation type="submission" date="2024-09" db="EMBL/GenBank/DDBJ databases">
        <authorList>
            <person name="Sun Q."/>
            <person name="Mori K."/>
        </authorList>
    </citation>
    <scope>NUCLEOTIDE SEQUENCE [LARGE SCALE GENOMIC DNA]</scope>
    <source>
        <strain evidence="2 3">KCTC 23315</strain>
    </source>
</reference>
<feature type="compositionally biased region" description="Low complexity" evidence="1">
    <location>
        <begin position="28"/>
        <end position="52"/>
    </location>
</feature>
<gene>
    <name evidence="2" type="ORF">ACFFJP_05545</name>
</gene>
<dbReference type="PANTHER" id="PTHR39431:SF1">
    <property type="entry name" value="FRPA_C-RELATED PROTEIN"/>
    <property type="match status" value="1"/>
</dbReference>
<proteinExistence type="predicted"/>
<evidence type="ECO:0008006" key="4">
    <source>
        <dbReference type="Google" id="ProtNLM"/>
    </source>
</evidence>
<dbReference type="RefSeq" id="WP_377241279.1">
    <property type="nucleotide sequence ID" value="NZ_JBHLXP010000001.1"/>
</dbReference>
<evidence type="ECO:0000313" key="3">
    <source>
        <dbReference type="Proteomes" id="UP001589813"/>
    </source>
</evidence>
<dbReference type="PANTHER" id="PTHR39431">
    <property type="entry name" value="FRPA/C-RELATED PROTEIN"/>
    <property type="match status" value="1"/>
</dbReference>
<evidence type="ECO:0000256" key="1">
    <source>
        <dbReference type="SAM" id="MobiDB-lite"/>
    </source>
</evidence>
<organism evidence="2 3">
    <name type="scientific">Rheinheimera tilapiae</name>
    <dbReference type="NCBI Taxonomy" id="875043"/>
    <lineage>
        <taxon>Bacteria</taxon>
        <taxon>Pseudomonadati</taxon>
        <taxon>Pseudomonadota</taxon>
        <taxon>Gammaproteobacteria</taxon>
        <taxon>Chromatiales</taxon>
        <taxon>Chromatiaceae</taxon>
        <taxon>Rheinheimera</taxon>
    </lineage>
</organism>
<accession>A0ABV6BA40</accession>
<dbReference type="Proteomes" id="UP001589813">
    <property type="component" value="Unassembled WGS sequence"/>
</dbReference>
<sequence>MNIISATQAFSAREQQLFQHSRIEVQTSTVAPTTPATTTTAQAVAPQSAAESKSSEEQNEDGQQFSAKESIGTVKRILEQLTSGKLLSWLDGSAFDKIQAQQQQLHEKASPPPAPTERTIMEFTYRYQSVEASFAGAVQLEDGSSQSFDFSFSMQESYASFSIRQEAVLKDPLVLSTTGQSFQWTGASQSFDFYSNGSSAELPTLADGQYYLSYDRNQDGHITQGKELFGPSTGSGFAELATLDEDQDGFVDSSDSAWQHLSIWRPGEALQSLTDAGIGAISAQSVATSFGLYDGDALMARIARSGIFLSEQGNVGLMQQVDLNI</sequence>
<keyword evidence="3" id="KW-1185">Reference proteome</keyword>
<comment type="caution">
    <text evidence="2">The sequence shown here is derived from an EMBL/GenBank/DDBJ whole genome shotgun (WGS) entry which is preliminary data.</text>
</comment>
<dbReference type="EMBL" id="JBHLXP010000001">
    <property type="protein sequence ID" value="MFC0047744.1"/>
    <property type="molecule type" value="Genomic_DNA"/>
</dbReference>